<dbReference type="RefSeq" id="WP_345702490.1">
    <property type="nucleotide sequence ID" value="NZ_BAABJP010000001.1"/>
</dbReference>
<dbReference type="EMBL" id="BAABJP010000001">
    <property type="protein sequence ID" value="GAA5145718.1"/>
    <property type="molecule type" value="Genomic_DNA"/>
</dbReference>
<feature type="domain" description="Serine aminopeptidase S33" evidence="3">
    <location>
        <begin position="29"/>
        <end position="269"/>
    </location>
</feature>
<name>A0ABP9PFH0_9PSEU</name>
<keyword evidence="2 4" id="KW-0378">Hydrolase</keyword>
<dbReference type="PANTHER" id="PTHR22946:SF9">
    <property type="entry name" value="POLYKETIDE TRANSFERASE AF380"/>
    <property type="match status" value="1"/>
</dbReference>
<evidence type="ECO:0000256" key="2">
    <source>
        <dbReference type="ARBA" id="ARBA00022801"/>
    </source>
</evidence>
<dbReference type="PANTHER" id="PTHR22946">
    <property type="entry name" value="DIENELACTONE HYDROLASE DOMAIN-CONTAINING PROTEIN-RELATED"/>
    <property type="match status" value="1"/>
</dbReference>
<proteinExistence type="inferred from homology"/>
<dbReference type="Proteomes" id="UP001428817">
    <property type="component" value="Unassembled WGS sequence"/>
</dbReference>
<evidence type="ECO:0000256" key="1">
    <source>
        <dbReference type="ARBA" id="ARBA00008645"/>
    </source>
</evidence>
<evidence type="ECO:0000259" key="3">
    <source>
        <dbReference type="Pfam" id="PF12146"/>
    </source>
</evidence>
<dbReference type="SUPFAM" id="SSF53474">
    <property type="entry name" value="alpha/beta-Hydrolases"/>
    <property type="match status" value="1"/>
</dbReference>
<reference evidence="5" key="1">
    <citation type="journal article" date="2019" name="Int. J. Syst. Evol. Microbiol.">
        <title>The Global Catalogue of Microorganisms (GCM) 10K type strain sequencing project: providing services to taxonomists for standard genome sequencing and annotation.</title>
        <authorList>
            <consortium name="The Broad Institute Genomics Platform"/>
            <consortium name="The Broad Institute Genome Sequencing Center for Infectious Disease"/>
            <person name="Wu L."/>
            <person name="Ma J."/>
        </authorList>
    </citation>
    <scope>NUCLEOTIDE SEQUENCE [LARGE SCALE GENOMIC DNA]</scope>
    <source>
        <strain evidence="5">JCM 18303</strain>
    </source>
</reference>
<sequence>MIQTQFRIPSGDRGEHCAAWLTRPENHEKPHPVVLLVHGGGATHDMGLPAYERAFSQAGLAVLAFEFRHLGGSDGEPRGLMSPRRYLEDVESALAFVRNRPELDRRRIALWGTSFGASHVVATAAKHPELAAAVVQCPVFSGRKIALAAGPRALLGFTGPILDDLARAALRRPRRYLKIVGRPGERAFVTAPGALEGWNSLVGEGSTFDNRVPAAAALDMLRYHAEADLPGVSCPLLVCVSDHENLIDPAGVPLAAARAPRAEIRHYPGDHFQVYHGELRDRMVADQLTFLRAAGVG</sequence>
<dbReference type="InterPro" id="IPR050261">
    <property type="entry name" value="FrsA_esterase"/>
</dbReference>
<dbReference type="InterPro" id="IPR029058">
    <property type="entry name" value="AB_hydrolase_fold"/>
</dbReference>
<organism evidence="4 5">
    <name type="scientific">Pseudonocardia eucalypti</name>
    <dbReference type="NCBI Taxonomy" id="648755"/>
    <lineage>
        <taxon>Bacteria</taxon>
        <taxon>Bacillati</taxon>
        <taxon>Actinomycetota</taxon>
        <taxon>Actinomycetes</taxon>
        <taxon>Pseudonocardiales</taxon>
        <taxon>Pseudonocardiaceae</taxon>
        <taxon>Pseudonocardia</taxon>
    </lineage>
</organism>
<gene>
    <name evidence="4" type="ORF">GCM10023321_04030</name>
</gene>
<accession>A0ABP9PFH0</accession>
<dbReference type="InterPro" id="IPR022742">
    <property type="entry name" value="Hydrolase_4"/>
</dbReference>
<protein>
    <submittedName>
        <fullName evidence="4">Alpha/beta fold hydrolase</fullName>
    </submittedName>
</protein>
<evidence type="ECO:0000313" key="5">
    <source>
        <dbReference type="Proteomes" id="UP001428817"/>
    </source>
</evidence>
<comment type="caution">
    <text evidence="4">The sequence shown here is derived from an EMBL/GenBank/DDBJ whole genome shotgun (WGS) entry which is preliminary data.</text>
</comment>
<keyword evidence="5" id="KW-1185">Reference proteome</keyword>
<dbReference type="Gene3D" id="3.40.50.1820">
    <property type="entry name" value="alpha/beta hydrolase"/>
    <property type="match status" value="1"/>
</dbReference>
<dbReference type="GO" id="GO:0016787">
    <property type="term" value="F:hydrolase activity"/>
    <property type="evidence" value="ECO:0007669"/>
    <property type="project" value="UniProtKB-KW"/>
</dbReference>
<dbReference type="Pfam" id="PF12146">
    <property type="entry name" value="Hydrolase_4"/>
    <property type="match status" value="1"/>
</dbReference>
<evidence type="ECO:0000313" key="4">
    <source>
        <dbReference type="EMBL" id="GAA5145718.1"/>
    </source>
</evidence>
<comment type="similarity">
    <text evidence="1">Belongs to the AB hydrolase superfamily.</text>
</comment>